<sequence>MDINAEQCRAARALLGWSQDQLAASSKVAKATIANFESGKRTPYERTLADLRGSLEAAGVVFIPENGGGAGVRLAKPRGGA</sequence>
<evidence type="ECO:0000259" key="1">
    <source>
        <dbReference type="PROSITE" id="PS50943"/>
    </source>
</evidence>
<dbReference type="Gene3D" id="1.10.260.40">
    <property type="entry name" value="lambda repressor-like DNA-binding domains"/>
    <property type="match status" value="1"/>
</dbReference>
<evidence type="ECO:0000313" key="2">
    <source>
        <dbReference type="EMBL" id="OQP87589.1"/>
    </source>
</evidence>
<dbReference type="SUPFAM" id="SSF47413">
    <property type="entry name" value="lambda repressor-like DNA-binding domains"/>
    <property type="match status" value="1"/>
</dbReference>
<organism evidence="2 3">
    <name type="scientific">Xaviernesmea rhizosphaerae</name>
    <dbReference type="NCBI Taxonomy" id="1672749"/>
    <lineage>
        <taxon>Bacteria</taxon>
        <taxon>Pseudomonadati</taxon>
        <taxon>Pseudomonadota</taxon>
        <taxon>Alphaproteobacteria</taxon>
        <taxon>Hyphomicrobiales</taxon>
        <taxon>Rhizobiaceae</taxon>
        <taxon>Rhizobium/Agrobacterium group</taxon>
        <taxon>Xaviernesmea</taxon>
    </lineage>
</organism>
<protein>
    <submittedName>
        <fullName evidence="2">Transcriptional regulator</fullName>
    </submittedName>
</protein>
<proteinExistence type="predicted"/>
<dbReference type="InterPro" id="IPR001387">
    <property type="entry name" value="Cro/C1-type_HTH"/>
</dbReference>
<comment type="caution">
    <text evidence="2">The sequence shown here is derived from an EMBL/GenBank/DDBJ whole genome shotgun (WGS) entry which is preliminary data.</text>
</comment>
<dbReference type="Pfam" id="PF01381">
    <property type="entry name" value="HTH_3"/>
    <property type="match status" value="1"/>
</dbReference>
<dbReference type="CDD" id="cd00093">
    <property type="entry name" value="HTH_XRE"/>
    <property type="match status" value="1"/>
</dbReference>
<dbReference type="Proteomes" id="UP000192652">
    <property type="component" value="Unassembled WGS sequence"/>
</dbReference>
<reference evidence="2 3" key="1">
    <citation type="journal article" date="2017" name="Antonie Van Leeuwenhoek">
        <title>Rhizobium rhizosphaerae sp. nov., a novel species isolated from rice rhizosphere.</title>
        <authorList>
            <person name="Zhao J.J."/>
            <person name="Zhang J."/>
            <person name="Zhang R.J."/>
            <person name="Zhang C.W."/>
            <person name="Yin H.Q."/>
            <person name="Zhang X.X."/>
        </authorList>
    </citation>
    <scope>NUCLEOTIDE SEQUENCE [LARGE SCALE GENOMIC DNA]</scope>
    <source>
        <strain evidence="2 3">RD15</strain>
    </source>
</reference>
<keyword evidence="3" id="KW-1185">Reference proteome</keyword>
<name>A0ABX3PI04_9HYPH</name>
<evidence type="ECO:0000313" key="3">
    <source>
        <dbReference type="Proteomes" id="UP000192652"/>
    </source>
</evidence>
<dbReference type="InterPro" id="IPR010982">
    <property type="entry name" value="Lambda_DNA-bd_dom_sf"/>
</dbReference>
<accession>A0ABX3PI04</accession>
<feature type="domain" description="HTH cro/C1-type" evidence="1">
    <location>
        <begin position="9"/>
        <end position="43"/>
    </location>
</feature>
<gene>
    <name evidence="2" type="ORF">BTR14_03200</name>
</gene>
<dbReference type="PROSITE" id="PS50943">
    <property type="entry name" value="HTH_CROC1"/>
    <property type="match status" value="1"/>
</dbReference>
<dbReference type="EMBL" id="MSPX01000002">
    <property type="protein sequence ID" value="OQP87589.1"/>
    <property type="molecule type" value="Genomic_DNA"/>
</dbReference>